<dbReference type="Pfam" id="PF12096">
    <property type="entry name" value="DUF3572"/>
    <property type="match status" value="1"/>
</dbReference>
<gene>
    <name evidence="1" type="ORF">QO034_12150</name>
</gene>
<evidence type="ECO:0000313" key="1">
    <source>
        <dbReference type="EMBL" id="MDK3073865.1"/>
    </source>
</evidence>
<dbReference type="Proteomes" id="UP001227126">
    <property type="component" value="Unassembled WGS sequence"/>
</dbReference>
<keyword evidence="2" id="KW-1185">Reference proteome</keyword>
<protein>
    <submittedName>
        <fullName evidence="1">DUF3572 domain-containing protein</fullName>
    </submittedName>
</protein>
<organism evidence="1 2">
    <name type="scientific">Sedimentitalea xiamensis</name>
    <dbReference type="NCBI Taxonomy" id="3050037"/>
    <lineage>
        <taxon>Bacteria</taxon>
        <taxon>Pseudomonadati</taxon>
        <taxon>Pseudomonadota</taxon>
        <taxon>Alphaproteobacteria</taxon>
        <taxon>Rhodobacterales</taxon>
        <taxon>Paracoccaceae</taxon>
        <taxon>Sedimentitalea</taxon>
    </lineage>
</organism>
<reference evidence="1 2" key="1">
    <citation type="submission" date="2023-05" db="EMBL/GenBank/DDBJ databases">
        <title>Sedimentitalea sp. nov. JM2-8.</title>
        <authorList>
            <person name="Huang J."/>
        </authorList>
    </citation>
    <scope>NUCLEOTIDE SEQUENCE [LARGE SCALE GENOMIC DNA]</scope>
    <source>
        <strain evidence="1 2">JM2-8</strain>
    </source>
</reference>
<accession>A0ABT7FFT8</accession>
<sequence>MPYSADAAETLALNALTWMVGQEDLLPVFLGASGASEQDLRQRAGEPEFLGSVLDFLMMDDAWIVAFCDSRSVSYDVPMQARAALPGGAQMHWT</sequence>
<name>A0ABT7FFT8_9RHOB</name>
<dbReference type="EMBL" id="JASNJE010000013">
    <property type="protein sequence ID" value="MDK3073865.1"/>
    <property type="molecule type" value="Genomic_DNA"/>
</dbReference>
<comment type="caution">
    <text evidence="1">The sequence shown here is derived from an EMBL/GenBank/DDBJ whole genome shotgun (WGS) entry which is preliminary data.</text>
</comment>
<evidence type="ECO:0000313" key="2">
    <source>
        <dbReference type="Proteomes" id="UP001227126"/>
    </source>
</evidence>
<proteinExistence type="predicted"/>
<dbReference type="RefSeq" id="WP_284485801.1">
    <property type="nucleotide sequence ID" value="NZ_JASNJE010000013.1"/>
</dbReference>
<dbReference type="InterPro" id="IPR021955">
    <property type="entry name" value="DUF3572"/>
</dbReference>